<dbReference type="OrthoDB" id="114732at2759"/>
<dbReference type="VEuPathDB" id="FungiDB:PC110_g14066"/>
<evidence type="ECO:0000313" key="7">
    <source>
        <dbReference type="EMBL" id="KAG2865875.1"/>
    </source>
</evidence>
<dbReference type="Proteomes" id="UP000774804">
    <property type="component" value="Unassembled WGS sequence"/>
</dbReference>
<feature type="compositionally biased region" description="Basic residues" evidence="5">
    <location>
        <begin position="12"/>
        <end position="21"/>
    </location>
</feature>
<dbReference type="InterPro" id="IPR001841">
    <property type="entry name" value="Znf_RING"/>
</dbReference>
<dbReference type="Proteomes" id="UP000760860">
    <property type="component" value="Unassembled WGS sequence"/>
</dbReference>
<reference evidence="12 13" key="1">
    <citation type="submission" date="2018-01" db="EMBL/GenBank/DDBJ databases">
        <title>Draft genome of the strawberry crown rot pathogen Phytophthora cactorum.</title>
        <authorList>
            <person name="Armitage A.D."/>
            <person name="Lysoe E."/>
            <person name="Nellist C.F."/>
            <person name="Harrison R.J."/>
            <person name="Brurberg M.B."/>
        </authorList>
    </citation>
    <scope>NUCLEOTIDE SEQUENCE [LARGE SCALE GENOMIC DNA]</scope>
    <source>
        <strain evidence="12 13">10300</strain>
    </source>
</reference>
<dbReference type="Gene3D" id="3.30.40.10">
    <property type="entry name" value="Zinc/RING finger domain, C3HC4 (zinc finger)"/>
    <property type="match status" value="1"/>
</dbReference>
<dbReference type="GO" id="GO:0008270">
    <property type="term" value="F:zinc ion binding"/>
    <property type="evidence" value="ECO:0007669"/>
    <property type="project" value="UniProtKB-KW"/>
</dbReference>
<dbReference type="EMBL" id="RCMG01000050">
    <property type="protein sequence ID" value="KAG2865875.1"/>
    <property type="molecule type" value="Genomic_DNA"/>
</dbReference>
<dbReference type="EMBL" id="MJFZ01000419">
    <property type="protein sequence ID" value="RAW29572.1"/>
    <property type="molecule type" value="Genomic_DNA"/>
</dbReference>
<dbReference type="Proteomes" id="UP000251314">
    <property type="component" value="Unassembled WGS sequence"/>
</dbReference>
<dbReference type="Proteomes" id="UP000736787">
    <property type="component" value="Unassembled WGS sequence"/>
</dbReference>
<sequence>MQGEFAHEASVRRHMRRRICQKHQNPAQVAAERLAHRNARRREGYKARRQPAGQPDPQEQAQPAPTAQCPIGWREIVDPMACAKCRNAFCAACIKAHIDARGVMVACPLCRVHIFPAAVYELQHVTPPQHQARPFIDSEWVWLDDSGESVEDSDSDYAED</sequence>
<evidence type="ECO:0000259" key="6">
    <source>
        <dbReference type="PROSITE" id="PS50089"/>
    </source>
</evidence>
<evidence type="ECO:0000256" key="2">
    <source>
        <dbReference type="ARBA" id="ARBA00022771"/>
    </source>
</evidence>
<feature type="compositionally biased region" description="Low complexity" evidence="5">
    <location>
        <begin position="50"/>
        <end position="66"/>
    </location>
</feature>
<dbReference type="EMBL" id="RCML01000037">
    <property type="protein sequence ID" value="KAG2996445.1"/>
    <property type="molecule type" value="Genomic_DNA"/>
</dbReference>
<dbReference type="EMBL" id="RCMI01000040">
    <property type="protein sequence ID" value="KAG2940304.1"/>
    <property type="molecule type" value="Genomic_DNA"/>
</dbReference>
<keyword evidence="2 4" id="KW-0863">Zinc-finger</keyword>
<comment type="caution">
    <text evidence="12">The sequence shown here is derived from an EMBL/GenBank/DDBJ whole genome shotgun (WGS) entry which is preliminary data.</text>
</comment>
<keyword evidence="13" id="KW-1185">Reference proteome</keyword>
<evidence type="ECO:0000313" key="13">
    <source>
        <dbReference type="Proteomes" id="UP000251314"/>
    </source>
</evidence>
<evidence type="ECO:0000256" key="5">
    <source>
        <dbReference type="SAM" id="MobiDB-lite"/>
    </source>
</evidence>
<name>A0A329S1P4_9STRA</name>
<dbReference type="AlphaFoldDB" id="A0A329S1P4"/>
<feature type="compositionally biased region" description="Basic and acidic residues" evidence="5">
    <location>
        <begin position="1"/>
        <end position="11"/>
    </location>
</feature>
<evidence type="ECO:0000313" key="10">
    <source>
        <dbReference type="EMBL" id="KAG2996445.1"/>
    </source>
</evidence>
<evidence type="ECO:0000313" key="8">
    <source>
        <dbReference type="EMBL" id="KAG2940304.1"/>
    </source>
</evidence>
<keyword evidence="1" id="KW-0479">Metal-binding</keyword>
<evidence type="ECO:0000313" key="9">
    <source>
        <dbReference type="EMBL" id="KAG2953708.1"/>
    </source>
</evidence>
<evidence type="ECO:0000313" key="11">
    <source>
        <dbReference type="EMBL" id="KAG3209119.1"/>
    </source>
</evidence>
<dbReference type="SUPFAM" id="SSF57850">
    <property type="entry name" value="RING/U-box"/>
    <property type="match status" value="1"/>
</dbReference>
<dbReference type="Pfam" id="PF00097">
    <property type="entry name" value="zf-C3HC4"/>
    <property type="match status" value="1"/>
</dbReference>
<organism evidence="12 13">
    <name type="scientific">Phytophthora cactorum</name>
    <dbReference type="NCBI Taxonomy" id="29920"/>
    <lineage>
        <taxon>Eukaryota</taxon>
        <taxon>Sar</taxon>
        <taxon>Stramenopiles</taxon>
        <taxon>Oomycota</taxon>
        <taxon>Peronosporomycetes</taxon>
        <taxon>Peronosporales</taxon>
        <taxon>Peronosporaceae</taxon>
        <taxon>Phytophthora</taxon>
    </lineage>
</organism>
<feature type="region of interest" description="Disordered" evidence="5">
    <location>
        <begin position="1"/>
        <end position="66"/>
    </location>
</feature>
<evidence type="ECO:0000313" key="12">
    <source>
        <dbReference type="EMBL" id="RAW29572.1"/>
    </source>
</evidence>
<dbReference type="Proteomes" id="UP000697107">
    <property type="component" value="Unassembled WGS sequence"/>
</dbReference>
<protein>
    <recommendedName>
        <fullName evidence="6">RING-type domain-containing protein</fullName>
    </recommendedName>
</protein>
<evidence type="ECO:0000256" key="1">
    <source>
        <dbReference type="ARBA" id="ARBA00022723"/>
    </source>
</evidence>
<feature type="domain" description="RING-type" evidence="6">
    <location>
        <begin position="69"/>
        <end position="111"/>
    </location>
</feature>
<reference evidence="7" key="2">
    <citation type="submission" date="2018-10" db="EMBL/GenBank/DDBJ databases">
        <title>Effector identification in a new, highly contiguous assembly of the strawberry crown rot pathogen Phytophthora cactorum.</title>
        <authorList>
            <person name="Armitage A.D."/>
            <person name="Nellist C.F."/>
            <person name="Bates H."/>
            <person name="Vickerstaff R.J."/>
            <person name="Harrison R.J."/>
        </authorList>
    </citation>
    <scope>NUCLEOTIDE SEQUENCE</scope>
    <source>
        <strain evidence="7">15-7</strain>
        <strain evidence="8">4032</strain>
        <strain evidence="9">4040</strain>
        <strain evidence="10">P415</strain>
        <strain evidence="11">P421</strain>
    </source>
</reference>
<dbReference type="EMBL" id="RCMK01000022">
    <property type="protein sequence ID" value="KAG2953708.1"/>
    <property type="molecule type" value="Genomic_DNA"/>
</dbReference>
<keyword evidence="3" id="KW-0862">Zinc</keyword>
<dbReference type="InterPro" id="IPR013083">
    <property type="entry name" value="Znf_RING/FYVE/PHD"/>
</dbReference>
<dbReference type="InterPro" id="IPR018957">
    <property type="entry name" value="Znf_C3HC4_RING-type"/>
</dbReference>
<evidence type="ECO:0000256" key="3">
    <source>
        <dbReference type="ARBA" id="ARBA00022833"/>
    </source>
</evidence>
<accession>A0A329S1P4</accession>
<gene>
    <name evidence="12" type="ORF">PC110_g14066</name>
    <name evidence="7" type="ORF">PC113_g3306</name>
    <name evidence="8" type="ORF">PC115_g2643</name>
    <name evidence="9" type="ORF">PC117_g1805</name>
    <name evidence="10" type="ORF">PC118_g2472</name>
    <name evidence="11" type="ORF">PC129_g19863</name>
</gene>
<evidence type="ECO:0000256" key="4">
    <source>
        <dbReference type="PROSITE-ProRule" id="PRU00175"/>
    </source>
</evidence>
<dbReference type="EMBL" id="RCMV01001328">
    <property type="protein sequence ID" value="KAG3209119.1"/>
    <property type="molecule type" value="Genomic_DNA"/>
</dbReference>
<dbReference type="Proteomes" id="UP000735874">
    <property type="component" value="Unassembled WGS sequence"/>
</dbReference>
<proteinExistence type="predicted"/>
<dbReference type="PROSITE" id="PS50089">
    <property type="entry name" value="ZF_RING_2"/>
    <property type="match status" value="1"/>
</dbReference>